<proteinExistence type="predicted"/>
<gene>
    <name evidence="1" type="ORF">DB31_0369</name>
</gene>
<protein>
    <submittedName>
        <fullName evidence="1">Uncharacterized protein</fullName>
    </submittedName>
</protein>
<evidence type="ECO:0000313" key="2">
    <source>
        <dbReference type="Proteomes" id="UP000028725"/>
    </source>
</evidence>
<dbReference type="OrthoDB" id="5492925at2"/>
<dbReference type="AlphaFoldDB" id="A0A085WWP5"/>
<sequence length="386" mass="44508">MGRPVADEYRLRLEGRAELLESARLRYRTLLEALGAKLWEERLRDDLTPLREAREAQTRVEETLTSALRRAQAEAWPSSSPTVRLLRDVQALREKLVQAVAQRLVRSPKEPLPELLQELEQWVLTVPREVPPEQRWATALLLLPQELPCVRELTSFGRILATVFAHPFDPEERLPFHVDQVDTLRRQWSGGEVALAQAWSRLSGVDRTSGLVADLRKRAERPLLLPPRNGPEHLLCAEFWRTQARKQLEVLVRVRIRPVEPTPPECVKLAWWLWAYELSPEARLSASEVASEARAGLIELAHELRVHRLTENTEDPPHLPDEAWERLRERARRADLQSQGPDAERVRNVLRTFIWKRGMGNAGMRGWTEQSSSLEALVEQAWRVDP</sequence>
<name>A0A085WWP5_9BACT</name>
<reference evidence="1 2" key="1">
    <citation type="submission" date="2014-04" db="EMBL/GenBank/DDBJ databases">
        <title>Genome assembly of Hyalangium minutum DSM 14724.</title>
        <authorList>
            <person name="Sharma G."/>
            <person name="Subramanian S."/>
        </authorList>
    </citation>
    <scope>NUCLEOTIDE SEQUENCE [LARGE SCALE GENOMIC DNA]</scope>
    <source>
        <strain evidence="1 2">DSM 14724</strain>
    </source>
</reference>
<comment type="caution">
    <text evidence="1">The sequence shown here is derived from an EMBL/GenBank/DDBJ whole genome shotgun (WGS) entry which is preliminary data.</text>
</comment>
<evidence type="ECO:0000313" key="1">
    <source>
        <dbReference type="EMBL" id="KFE72108.1"/>
    </source>
</evidence>
<dbReference type="Proteomes" id="UP000028725">
    <property type="component" value="Unassembled WGS sequence"/>
</dbReference>
<accession>A0A085WWP5</accession>
<organism evidence="1 2">
    <name type="scientific">Hyalangium minutum</name>
    <dbReference type="NCBI Taxonomy" id="394096"/>
    <lineage>
        <taxon>Bacteria</taxon>
        <taxon>Pseudomonadati</taxon>
        <taxon>Myxococcota</taxon>
        <taxon>Myxococcia</taxon>
        <taxon>Myxococcales</taxon>
        <taxon>Cystobacterineae</taxon>
        <taxon>Archangiaceae</taxon>
        <taxon>Hyalangium</taxon>
    </lineage>
</organism>
<keyword evidence="2" id="KW-1185">Reference proteome</keyword>
<dbReference type="EMBL" id="JMCB01000001">
    <property type="protein sequence ID" value="KFE72108.1"/>
    <property type="molecule type" value="Genomic_DNA"/>
</dbReference>
<dbReference type="RefSeq" id="WP_052419644.1">
    <property type="nucleotide sequence ID" value="NZ_JMCB01000001.1"/>
</dbReference>